<proteinExistence type="predicted"/>
<sequence>MPERLTPLAVCALALLAERPMHPYEIAQLLRARGQDQDVKLRIPSLYHAIERLERDGLIEVSGVDREGNRPERTTYRLLKAGRDAMERQVIVWLQAPRAEFPVLPVAVGEAHFLTRAEVERVLAERRDAVARERAAVRVFQEAALDKGVPRRMLLGKEFTLHRLDAEPRVGRLSPVRSRERGP</sequence>
<keyword evidence="3" id="KW-1185">Reference proteome</keyword>
<feature type="domain" description="Transcription regulator PadR N-terminal" evidence="1">
    <location>
        <begin position="13"/>
        <end position="87"/>
    </location>
</feature>
<dbReference type="SUPFAM" id="SSF46785">
    <property type="entry name" value="Winged helix' DNA-binding domain"/>
    <property type="match status" value="1"/>
</dbReference>
<evidence type="ECO:0000313" key="2">
    <source>
        <dbReference type="EMBL" id="GMA37316.1"/>
    </source>
</evidence>
<gene>
    <name evidence="2" type="ORF">GCM10025876_35200</name>
</gene>
<dbReference type="PANTHER" id="PTHR33169">
    <property type="entry name" value="PADR-FAMILY TRANSCRIPTIONAL REGULATOR"/>
    <property type="match status" value="1"/>
</dbReference>
<evidence type="ECO:0000259" key="1">
    <source>
        <dbReference type="Pfam" id="PF03551"/>
    </source>
</evidence>
<dbReference type="InterPro" id="IPR036388">
    <property type="entry name" value="WH-like_DNA-bd_sf"/>
</dbReference>
<comment type="caution">
    <text evidence="2">The sequence shown here is derived from an EMBL/GenBank/DDBJ whole genome shotgun (WGS) entry which is preliminary data.</text>
</comment>
<protein>
    <submittedName>
        <fullName evidence="2">PadR family transcriptional regulator</fullName>
    </submittedName>
</protein>
<dbReference type="Pfam" id="PF03551">
    <property type="entry name" value="PadR"/>
    <property type="match status" value="1"/>
</dbReference>
<name>A0ABQ6IHW5_9MICO</name>
<dbReference type="InterPro" id="IPR052509">
    <property type="entry name" value="Metal_resp_DNA-bind_regulator"/>
</dbReference>
<dbReference type="PANTHER" id="PTHR33169:SF14">
    <property type="entry name" value="TRANSCRIPTIONAL REGULATOR RV3488"/>
    <property type="match status" value="1"/>
</dbReference>
<dbReference type="InterPro" id="IPR036390">
    <property type="entry name" value="WH_DNA-bd_sf"/>
</dbReference>
<dbReference type="Proteomes" id="UP001157125">
    <property type="component" value="Unassembled WGS sequence"/>
</dbReference>
<dbReference type="EMBL" id="BSUN01000001">
    <property type="protein sequence ID" value="GMA37316.1"/>
    <property type="molecule type" value="Genomic_DNA"/>
</dbReference>
<reference evidence="3" key="1">
    <citation type="journal article" date="2019" name="Int. J. Syst. Evol. Microbiol.">
        <title>The Global Catalogue of Microorganisms (GCM) 10K type strain sequencing project: providing services to taxonomists for standard genome sequencing and annotation.</title>
        <authorList>
            <consortium name="The Broad Institute Genomics Platform"/>
            <consortium name="The Broad Institute Genome Sequencing Center for Infectious Disease"/>
            <person name="Wu L."/>
            <person name="Ma J."/>
        </authorList>
    </citation>
    <scope>NUCLEOTIDE SEQUENCE [LARGE SCALE GENOMIC DNA]</scope>
    <source>
        <strain evidence="3">NBRC 112299</strain>
    </source>
</reference>
<organism evidence="2 3">
    <name type="scientific">Demequina litorisediminis</name>
    <dbReference type="NCBI Taxonomy" id="1849022"/>
    <lineage>
        <taxon>Bacteria</taxon>
        <taxon>Bacillati</taxon>
        <taxon>Actinomycetota</taxon>
        <taxon>Actinomycetes</taxon>
        <taxon>Micrococcales</taxon>
        <taxon>Demequinaceae</taxon>
        <taxon>Demequina</taxon>
    </lineage>
</organism>
<dbReference type="RefSeq" id="WP_284329067.1">
    <property type="nucleotide sequence ID" value="NZ_BSUN01000001.1"/>
</dbReference>
<dbReference type="Gene3D" id="1.10.10.10">
    <property type="entry name" value="Winged helix-like DNA-binding domain superfamily/Winged helix DNA-binding domain"/>
    <property type="match status" value="1"/>
</dbReference>
<accession>A0ABQ6IHW5</accession>
<dbReference type="InterPro" id="IPR005149">
    <property type="entry name" value="Tscrpt_reg_PadR_N"/>
</dbReference>
<evidence type="ECO:0000313" key="3">
    <source>
        <dbReference type="Proteomes" id="UP001157125"/>
    </source>
</evidence>